<gene>
    <name evidence="14" type="primary">atp8</name>
</gene>
<geneLocation type="mitochondrion" evidence="14"/>
<protein>
    <recommendedName>
        <fullName evidence="12">ATP synthase complex subunit 8</fullName>
    </recommendedName>
</protein>
<keyword evidence="9 12" id="KW-0406">Ion transport</keyword>
<comment type="similarity">
    <text evidence="2 12">Belongs to the ATPase protein 8 family.</text>
</comment>
<keyword evidence="7 12" id="KW-0375">Hydrogen ion transport</keyword>
<evidence type="ECO:0000256" key="10">
    <source>
        <dbReference type="ARBA" id="ARBA00023128"/>
    </source>
</evidence>
<dbReference type="GO" id="GO:0031966">
    <property type="term" value="C:mitochondrial membrane"/>
    <property type="evidence" value="ECO:0007669"/>
    <property type="project" value="UniProtKB-SubCell"/>
</dbReference>
<evidence type="ECO:0000256" key="1">
    <source>
        <dbReference type="ARBA" id="ARBA00004304"/>
    </source>
</evidence>
<comment type="subunit">
    <text evidence="3">F-type ATPases have 2 components, CF(1) - the catalytic core - and CF(0) - the membrane proton channel.</text>
</comment>
<dbReference type="GO" id="GO:0015986">
    <property type="term" value="P:proton motive force-driven ATP synthesis"/>
    <property type="evidence" value="ECO:0007669"/>
    <property type="project" value="InterPro"/>
</dbReference>
<dbReference type="EMBL" id="MH836599">
    <property type="protein sequence ID" value="AYQ18948.1"/>
    <property type="molecule type" value="Genomic_DNA"/>
</dbReference>
<name>A0A3G3FWW4_9CUCU</name>
<evidence type="ECO:0000256" key="7">
    <source>
        <dbReference type="ARBA" id="ARBA00022781"/>
    </source>
</evidence>
<feature type="transmembrane region" description="Helical" evidence="13">
    <location>
        <begin position="6"/>
        <end position="29"/>
    </location>
</feature>
<evidence type="ECO:0000256" key="13">
    <source>
        <dbReference type="SAM" id="Phobius"/>
    </source>
</evidence>
<reference evidence="14" key="2">
    <citation type="submission" date="2018-09" db="EMBL/GenBank/DDBJ databases">
        <authorList>
            <person name="James G."/>
        </authorList>
    </citation>
    <scope>NUCLEOTIDE SEQUENCE</scope>
</reference>
<evidence type="ECO:0000256" key="3">
    <source>
        <dbReference type="ARBA" id="ARBA00011291"/>
    </source>
</evidence>
<evidence type="ECO:0000256" key="11">
    <source>
        <dbReference type="ARBA" id="ARBA00023136"/>
    </source>
</evidence>
<evidence type="ECO:0000313" key="14">
    <source>
        <dbReference type="EMBL" id="AYQ18948.1"/>
    </source>
</evidence>
<dbReference type="Pfam" id="PF00895">
    <property type="entry name" value="ATP-synt_8"/>
    <property type="match status" value="1"/>
</dbReference>
<keyword evidence="8 13" id="KW-1133">Transmembrane helix</keyword>
<evidence type="ECO:0000256" key="5">
    <source>
        <dbReference type="ARBA" id="ARBA00022547"/>
    </source>
</evidence>
<dbReference type="InterPro" id="IPR001421">
    <property type="entry name" value="ATP8_metazoa"/>
</dbReference>
<keyword evidence="5 12" id="KW-0138">CF(0)</keyword>
<dbReference type="GO" id="GO:0045259">
    <property type="term" value="C:proton-transporting ATP synthase complex"/>
    <property type="evidence" value="ECO:0007669"/>
    <property type="project" value="UniProtKB-KW"/>
</dbReference>
<keyword evidence="4 12" id="KW-0813">Transport</keyword>
<dbReference type="GO" id="GO:0015078">
    <property type="term" value="F:proton transmembrane transporter activity"/>
    <property type="evidence" value="ECO:0007669"/>
    <property type="project" value="InterPro"/>
</dbReference>
<reference evidence="14" key="1">
    <citation type="journal article" date="2015" name="Mol. Biol. Evol.">
        <title>Soup to Tree: The Phylogeny of Beetles Inferred by Mitochondrial Metagenomics of a Bornean Rainforest Sample.</title>
        <authorList>
            <person name="Crampton-Platt A."/>
            <person name="Timmermans M.J."/>
            <person name="Gimmel M.L."/>
            <person name="Kutty S.N."/>
            <person name="Cockerill T.D."/>
            <person name="Vun Khen C."/>
            <person name="Vogler A.P."/>
        </authorList>
    </citation>
    <scope>NUCLEOTIDE SEQUENCE</scope>
</reference>
<keyword evidence="11 13" id="KW-0472">Membrane</keyword>
<evidence type="ECO:0000256" key="8">
    <source>
        <dbReference type="ARBA" id="ARBA00022989"/>
    </source>
</evidence>
<evidence type="ECO:0000256" key="6">
    <source>
        <dbReference type="ARBA" id="ARBA00022692"/>
    </source>
</evidence>
<comment type="subcellular location">
    <subcellularLocation>
        <location evidence="1 12">Mitochondrion membrane</location>
        <topology evidence="1 12">Single-pass membrane protein</topology>
    </subcellularLocation>
</comment>
<keyword evidence="10 12" id="KW-0496">Mitochondrion</keyword>
<accession>A0A3G3FWW4</accession>
<evidence type="ECO:0000256" key="2">
    <source>
        <dbReference type="ARBA" id="ARBA00008892"/>
    </source>
</evidence>
<organism evidence="14">
    <name type="scientific">Leiochrinini sp. 2 ACP-2013</name>
    <dbReference type="NCBI Taxonomy" id="1434620"/>
    <lineage>
        <taxon>Eukaryota</taxon>
        <taxon>Metazoa</taxon>
        <taxon>Ecdysozoa</taxon>
        <taxon>Arthropoda</taxon>
        <taxon>Hexapoda</taxon>
        <taxon>Insecta</taxon>
        <taxon>Pterygota</taxon>
        <taxon>Neoptera</taxon>
        <taxon>Endopterygota</taxon>
        <taxon>Coleoptera</taxon>
        <taxon>Polyphaga</taxon>
        <taxon>Cucujiformia</taxon>
        <taxon>Tenebrionidae</taxon>
        <taxon>Diaperinae</taxon>
    </lineage>
</organism>
<proteinExistence type="inferred from homology"/>
<evidence type="ECO:0000256" key="4">
    <source>
        <dbReference type="ARBA" id="ARBA00022448"/>
    </source>
</evidence>
<keyword evidence="6 12" id="KW-0812">Transmembrane</keyword>
<sequence>MPQMAPLNWSILMTFSLLVLMMFIMVNYFSSSLNPKLTNNNTFKKISISWKW</sequence>
<dbReference type="AlphaFoldDB" id="A0A3G3FWW4"/>
<evidence type="ECO:0000256" key="12">
    <source>
        <dbReference type="RuleBase" id="RU003661"/>
    </source>
</evidence>
<evidence type="ECO:0000256" key="9">
    <source>
        <dbReference type="ARBA" id="ARBA00023065"/>
    </source>
</evidence>